<keyword evidence="2" id="KW-1185">Reference proteome</keyword>
<dbReference type="Proteomes" id="UP000613255">
    <property type="component" value="Unassembled WGS sequence"/>
</dbReference>
<reference evidence="1" key="1">
    <citation type="submission" date="2020-12" db="EMBL/GenBank/DDBJ databases">
        <title>Pontibaca salina gen. nov., sp. nov., isolated from marine sediment.</title>
        <authorList>
            <person name="Bo J."/>
            <person name="Wang S."/>
            <person name="Song X."/>
            <person name="Du Z."/>
        </authorList>
    </citation>
    <scope>NUCLEOTIDE SEQUENCE</scope>
    <source>
        <strain evidence="1">S1109L</strain>
    </source>
</reference>
<dbReference type="RefSeq" id="WP_198685413.1">
    <property type="nucleotide sequence ID" value="NZ_JAEIJD010000003.1"/>
</dbReference>
<organism evidence="1 2">
    <name type="scientific">Pontibaca salina</name>
    <dbReference type="NCBI Taxonomy" id="2795731"/>
    <lineage>
        <taxon>Bacteria</taxon>
        <taxon>Pseudomonadati</taxon>
        <taxon>Pseudomonadota</taxon>
        <taxon>Alphaproteobacteria</taxon>
        <taxon>Rhodobacterales</taxon>
        <taxon>Roseobacteraceae</taxon>
        <taxon>Pontibaca</taxon>
    </lineage>
</organism>
<protein>
    <submittedName>
        <fullName evidence="1">Flagellar basal body-associated protein FliL</fullName>
    </submittedName>
</protein>
<dbReference type="EMBL" id="JAEIJD010000003">
    <property type="protein sequence ID" value="MBI6629392.1"/>
    <property type="molecule type" value="Genomic_DNA"/>
</dbReference>
<evidence type="ECO:0000313" key="1">
    <source>
        <dbReference type="EMBL" id="MBI6629392.1"/>
    </source>
</evidence>
<sequence>MLARLLPILLVPLAIGTGGGAALYLMPPQEHEETTTFSWHEPADAQSGDHDYIKMNNQFVIPVVSRDRITALVILSLSLEITRGQRQRVYEREPKLRDSFLRVLFDHANMGGFNGPFTQEVRLAPLRVALRDAAQRELGKDIHNVLIVDIARQDP</sequence>
<gene>
    <name evidence="1" type="ORF">JAO82_05795</name>
</gene>
<keyword evidence="1" id="KW-0969">Cilium</keyword>
<keyword evidence="1" id="KW-0282">Flagellum</keyword>
<proteinExistence type="predicted"/>
<name>A0A934HQ06_9RHOB</name>
<accession>A0A934HQ06</accession>
<comment type="caution">
    <text evidence="1">The sequence shown here is derived from an EMBL/GenBank/DDBJ whole genome shotgun (WGS) entry which is preliminary data.</text>
</comment>
<dbReference type="AlphaFoldDB" id="A0A934HQ06"/>
<keyword evidence="1" id="KW-0966">Cell projection</keyword>
<evidence type="ECO:0000313" key="2">
    <source>
        <dbReference type="Proteomes" id="UP000613255"/>
    </source>
</evidence>